<proteinExistence type="predicted"/>
<protein>
    <submittedName>
        <fullName evidence="2">Uncharacterized protein</fullName>
    </submittedName>
</protein>
<evidence type="ECO:0000256" key="1">
    <source>
        <dbReference type="SAM" id="Phobius"/>
    </source>
</evidence>
<evidence type="ECO:0000313" key="2">
    <source>
        <dbReference type="EMBL" id="QHN74597.1"/>
    </source>
</evidence>
<keyword evidence="1" id="KW-0812">Transmembrane</keyword>
<reference evidence="2" key="1">
    <citation type="journal article" date="2020" name="MBio">
        <title>Staphylococcus epidermidis MSCRAMM SesJ is Encoded in Composite Islands.</title>
        <authorList>
            <person name="Arora S."/>
            <person name="Li X."/>
            <person name="Hillhouse A."/>
            <person name="Konganti K."/>
            <person name="Little S.V."/>
            <person name="Lawhon S.D."/>
            <person name="Threadgill D."/>
            <person name="Shelburne S."/>
            <person name="Hook M."/>
        </authorList>
    </citation>
    <scope>NUCLEOTIDE SEQUENCE</scope>
    <source>
        <strain evidence="2">MB1709</strain>
    </source>
</reference>
<name>A0A6B9V0K6_STAEP</name>
<keyword evidence="1" id="KW-1133">Transmembrane helix</keyword>
<organism evidence="2">
    <name type="scientific">Staphylococcus epidermidis</name>
    <dbReference type="NCBI Taxonomy" id="1282"/>
    <lineage>
        <taxon>Bacteria</taxon>
        <taxon>Bacillati</taxon>
        <taxon>Bacillota</taxon>
        <taxon>Bacilli</taxon>
        <taxon>Bacillales</taxon>
        <taxon>Staphylococcaceae</taxon>
        <taxon>Staphylococcus</taxon>
    </lineage>
</organism>
<dbReference type="EMBL" id="MK784556">
    <property type="protein sequence ID" value="QHN74597.1"/>
    <property type="molecule type" value="Genomic_DNA"/>
</dbReference>
<sequence>MKVKSIVEIKNLENGNIPQEIDNVSILKASVVFVCLTLILLCIL</sequence>
<feature type="transmembrane region" description="Helical" evidence="1">
    <location>
        <begin position="24"/>
        <end position="43"/>
    </location>
</feature>
<accession>A0A6B9V0K6</accession>
<keyword evidence="1" id="KW-0472">Membrane</keyword>
<dbReference type="AlphaFoldDB" id="A0A6B9V0K6"/>